<gene>
    <name evidence="2" type="ORF">LSAT_V11C200054010</name>
</gene>
<keyword evidence="3" id="KW-1185">Reference proteome</keyword>
<dbReference type="AlphaFoldDB" id="A0A9R1XQM6"/>
<keyword evidence="1" id="KW-0812">Transmembrane</keyword>
<sequence length="321" mass="37250">MIVSQGRFGHLLKLEERSPWTSLDEVDENQLGKPNEFRLSPCIRKGMDYLIKSSQVPINLEEFQGSDGASISIYIIDSRCLGVLSNGLHLLPDHCFHHRPYLHLHQPRILDLSSLIITWDQKVKNMTMEIHSGIEMMIFEPSRYEMKKKSNMVFPHITIIKLPRKITKRSDLETNKTKAQLELASSVILWRLRMTTIKTTMDRQPNTTNKPEYTNAAKIQNSALGYKIWGIKGPFIRYGLLMISLNVFVALGLGYLFTSQVKDDQEWEILETKKAFSRTRPIEAYKPKNLSIEEEQNNLKNFWKNIEKGYVHVKTVFIVRT</sequence>
<dbReference type="EMBL" id="NBSK02000002">
    <property type="protein sequence ID" value="KAJ0221814.1"/>
    <property type="molecule type" value="Genomic_DNA"/>
</dbReference>
<keyword evidence="1" id="KW-1133">Transmembrane helix</keyword>
<organism evidence="2 3">
    <name type="scientific">Lactuca sativa</name>
    <name type="common">Garden lettuce</name>
    <dbReference type="NCBI Taxonomy" id="4236"/>
    <lineage>
        <taxon>Eukaryota</taxon>
        <taxon>Viridiplantae</taxon>
        <taxon>Streptophyta</taxon>
        <taxon>Embryophyta</taxon>
        <taxon>Tracheophyta</taxon>
        <taxon>Spermatophyta</taxon>
        <taxon>Magnoliopsida</taxon>
        <taxon>eudicotyledons</taxon>
        <taxon>Gunneridae</taxon>
        <taxon>Pentapetalae</taxon>
        <taxon>asterids</taxon>
        <taxon>campanulids</taxon>
        <taxon>Asterales</taxon>
        <taxon>Asteraceae</taxon>
        <taxon>Cichorioideae</taxon>
        <taxon>Cichorieae</taxon>
        <taxon>Lactucinae</taxon>
        <taxon>Lactuca</taxon>
    </lineage>
</organism>
<evidence type="ECO:0000313" key="3">
    <source>
        <dbReference type="Proteomes" id="UP000235145"/>
    </source>
</evidence>
<accession>A0A9R1XQM6</accession>
<reference evidence="2 3" key="1">
    <citation type="journal article" date="2017" name="Nat. Commun.">
        <title>Genome assembly with in vitro proximity ligation data and whole-genome triplication in lettuce.</title>
        <authorList>
            <person name="Reyes-Chin-Wo S."/>
            <person name="Wang Z."/>
            <person name="Yang X."/>
            <person name="Kozik A."/>
            <person name="Arikit S."/>
            <person name="Song C."/>
            <person name="Xia L."/>
            <person name="Froenicke L."/>
            <person name="Lavelle D.O."/>
            <person name="Truco M.J."/>
            <person name="Xia R."/>
            <person name="Zhu S."/>
            <person name="Xu C."/>
            <person name="Xu H."/>
            <person name="Xu X."/>
            <person name="Cox K."/>
            <person name="Korf I."/>
            <person name="Meyers B.C."/>
            <person name="Michelmore R.W."/>
        </authorList>
    </citation>
    <scope>NUCLEOTIDE SEQUENCE [LARGE SCALE GENOMIC DNA]</scope>
    <source>
        <strain evidence="3">cv. Salinas</strain>
        <tissue evidence="2">Seedlings</tissue>
    </source>
</reference>
<evidence type="ECO:0000313" key="2">
    <source>
        <dbReference type="EMBL" id="KAJ0221814.1"/>
    </source>
</evidence>
<feature type="transmembrane region" description="Helical" evidence="1">
    <location>
        <begin position="235"/>
        <end position="257"/>
    </location>
</feature>
<keyword evidence="1" id="KW-0472">Membrane</keyword>
<evidence type="ECO:0000256" key="1">
    <source>
        <dbReference type="SAM" id="Phobius"/>
    </source>
</evidence>
<comment type="caution">
    <text evidence="2">The sequence shown here is derived from an EMBL/GenBank/DDBJ whole genome shotgun (WGS) entry which is preliminary data.</text>
</comment>
<protein>
    <submittedName>
        <fullName evidence="2">Uncharacterized protein</fullName>
    </submittedName>
</protein>
<name>A0A9R1XQM6_LACSA</name>
<proteinExistence type="predicted"/>
<dbReference type="Proteomes" id="UP000235145">
    <property type="component" value="Unassembled WGS sequence"/>
</dbReference>